<dbReference type="Proteomes" id="UP000725002">
    <property type="component" value="Unassembled WGS sequence"/>
</dbReference>
<gene>
    <name evidence="1" type="ORF">IAB75_03120</name>
</gene>
<dbReference type="Pfam" id="PF12784">
    <property type="entry name" value="PDDEXK_2"/>
    <property type="match status" value="1"/>
</dbReference>
<evidence type="ECO:0000313" key="2">
    <source>
        <dbReference type="Proteomes" id="UP000725002"/>
    </source>
</evidence>
<accession>A0A940DRA2</accession>
<evidence type="ECO:0000313" key="1">
    <source>
        <dbReference type="EMBL" id="MBO8483094.1"/>
    </source>
</evidence>
<reference evidence="1" key="2">
    <citation type="journal article" date="2021" name="PeerJ">
        <title>Extensive microbial diversity within the chicken gut microbiome revealed by metagenomics and culture.</title>
        <authorList>
            <person name="Gilroy R."/>
            <person name="Ravi A."/>
            <person name="Getino M."/>
            <person name="Pursley I."/>
            <person name="Horton D.L."/>
            <person name="Alikhan N.F."/>
            <person name="Baker D."/>
            <person name="Gharbi K."/>
            <person name="Hall N."/>
            <person name="Watson M."/>
            <person name="Adriaenssens E.M."/>
            <person name="Foster-Nyarko E."/>
            <person name="Jarju S."/>
            <person name="Secka A."/>
            <person name="Antonio M."/>
            <person name="Oren A."/>
            <person name="Chaudhuri R.R."/>
            <person name="La Ragione R."/>
            <person name="Hildebrand F."/>
            <person name="Pallen M.J."/>
        </authorList>
    </citation>
    <scope>NUCLEOTIDE SEQUENCE</scope>
    <source>
        <strain evidence="1">G3-8215</strain>
    </source>
</reference>
<reference evidence="1" key="1">
    <citation type="submission" date="2020-10" db="EMBL/GenBank/DDBJ databases">
        <authorList>
            <person name="Gilroy R."/>
        </authorList>
    </citation>
    <scope>NUCLEOTIDE SEQUENCE</scope>
    <source>
        <strain evidence="1">G3-8215</strain>
    </source>
</reference>
<proteinExistence type="predicted"/>
<dbReference type="AlphaFoldDB" id="A0A940DRA2"/>
<protein>
    <submittedName>
        <fullName evidence="1">PD-(D/E)XK nuclease family transposase</fullName>
    </submittedName>
</protein>
<dbReference type="EMBL" id="JADILV010000021">
    <property type="protein sequence ID" value="MBO8483094.1"/>
    <property type="molecule type" value="Genomic_DNA"/>
</dbReference>
<name>A0A940DRA2_9BACT</name>
<comment type="caution">
    <text evidence="1">The sequence shown here is derived from an EMBL/GenBank/DDBJ whole genome shotgun (WGS) entry which is preliminary data.</text>
</comment>
<organism evidence="1 2">
    <name type="scientific">Candidatus Cryptobacteroides avicola</name>
    <dbReference type="NCBI Taxonomy" id="2840757"/>
    <lineage>
        <taxon>Bacteria</taxon>
        <taxon>Pseudomonadati</taxon>
        <taxon>Bacteroidota</taxon>
        <taxon>Bacteroidia</taxon>
        <taxon>Bacteroidales</taxon>
        <taxon>Candidatus Cryptobacteroides</taxon>
    </lineage>
</organism>
<sequence length="149" mass="16927">MSEYTFREKHTGEVPDESISLIFVELDRFVKPLDECVGLTEKWCYALKYVGKLHGLPEGLRVQAFERLFAACEIARFSRDKKLQYEKDMITERDYRNILETARENGFAAGKAEVARTMLTMGLSDEVILQATGLSEAELAGLKEDIQPS</sequence>